<feature type="transmembrane region" description="Helical" evidence="1">
    <location>
        <begin position="12"/>
        <end position="37"/>
    </location>
</feature>
<evidence type="ECO:0000313" key="3">
    <source>
        <dbReference type="Proteomes" id="UP001141961"/>
    </source>
</evidence>
<keyword evidence="1" id="KW-1133">Transmembrane helix</keyword>
<keyword evidence="1" id="KW-0812">Transmembrane</keyword>
<evidence type="ECO:0000313" key="2">
    <source>
        <dbReference type="EMBL" id="MDB6247148.1"/>
    </source>
</evidence>
<dbReference type="AlphaFoldDB" id="A0AAW6BAU7"/>
<reference evidence="2" key="1">
    <citation type="journal article" date="2022" name="Microorganisms">
        <title>Antibiotic Susceptibility, Resistance Gene Determinants and Corresponding Genomic Regions in Lactobacillus amylovorus Isolates Derived from Wild Boars and Domestic Pigs.</title>
        <authorList>
            <person name="Moravkova M."/>
            <person name="Kostovova I."/>
            <person name="Kavanova K."/>
            <person name="Pechar R."/>
            <person name="Stanek S."/>
            <person name="Brychta A."/>
            <person name="Zeman M."/>
            <person name="Kubasova T."/>
        </authorList>
    </citation>
    <scope>NUCLEOTIDE SEQUENCE</scope>
    <source>
        <strain evidence="2">M597B</strain>
    </source>
</reference>
<sequence>MLKVLHNLKQNRWKFTIGLLVLAIGLCLLATPDYFFWPPQYKNLMNDDGIDVFIIISGLLLILYSLSNLHSNKIASVLLAISAAIVASITFIEIIHWYFAGMFRNNLTIVLAIFAVVVIFLVSYDRSIDS</sequence>
<proteinExistence type="predicted"/>
<dbReference type="RefSeq" id="WP_271326661.1">
    <property type="nucleotide sequence ID" value="NZ_JAOTHC010000001.1"/>
</dbReference>
<evidence type="ECO:0000256" key="1">
    <source>
        <dbReference type="SAM" id="Phobius"/>
    </source>
</evidence>
<accession>A0AAW6BAU7</accession>
<feature type="transmembrane region" description="Helical" evidence="1">
    <location>
        <begin position="78"/>
        <end position="100"/>
    </location>
</feature>
<organism evidence="2 3">
    <name type="scientific">Lactobacillus amylovorus</name>
    <dbReference type="NCBI Taxonomy" id="1604"/>
    <lineage>
        <taxon>Bacteria</taxon>
        <taxon>Bacillati</taxon>
        <taxon>Bacillota</taxon>
        <taxon>Bacilli</taxon>
        <taxon>Lactobacillales</taxon>
        <taxon>Lactobacillaceae</taxon>
        <taxon>Lactobacillus</taxon>
    </lineage>
</organism>
<feature type="transmembrane region" description="Helical" evidence="1">
    <location>
        <begin position="106"/>
        <end position="124"/>
    </location>
</feature>
<feature type="transmembrane region" description="Helical" evidence="1">
    <location>
        <begin position="49"/>
        <end position="66"/>
    </location>
</feature>
<protein>
    <submittedName>
        <fullName evidence="2">Uncharacterized protein</fullName>
    </submittedName>
</protein>
<reference evidence="2" key="2">
    <citation type="submission" date="2022-10" db="EMBL/GenBank/DDBJ databases">
        <authorList>
            <person name="Kostovova I."/>
            <person name="Moravkova M."/>
            <person name="Pechar R."/>
        </authorList>
    </citation>
    <scope>NUCLEOTIDE SEQUENCE</scope>
    <source>
        <strain evidence="2">M597B</strain>
    </source>
</reference>
<name>A0AAW6BAU7_LACAM</name>
<comment type="caution">
    <text evidence="2">The sequence shown here is derived from an EMBL/GenBank/DDBJ whole genome shotgun (WGS) entry which is preliminary data.</text>
</comment>
<dbReference type="Proteomes" id="UP001141961">
    <property type="component" value="Unassembled WGS sequence"/>
</dbReference>
<dbReference type="EMBL" id="JAOTHD010000021">
    <property type="protein sequence ID" value="MDB6247148.1"/>
    <property type="molecule type" value="Genomic_DNA"/>
</dbReference>
<gene>
    <name evidence="2" type="ORF">ODV14_07420</name>
</gene>
<keyword evidence="1" id="KW-0472">Membrane</keyword>